<reference evidence="9" key="2">
    <citation type="submission" date="2025-08" db="UniProtKB">
        <authorList>
            <consortium name="Ensembl"/>
        </authorList>
    </citation>
    <scope>IDENTIFICATION</scope>
</reference>
<comment type="subcellular location">
    <subcellularLocation>
        <location evidence="1">Cytoplasmic vesicle</location>
        <location evidence="1">Secretory vesicle</location>
        <location evidence="1">Chromaffin granule</location>
    </subcellularLocation>
    <subcellularLocation>
        <location evidence="2">Secreted</location>
    </subcellularLocation>
</comment>
<evidence type="ECO:0000256" key="3">
    <source>
        <dbReference type="ARBA" id="ARBA00009500"/>
    </source>
</evidence>
<keyword evidence="6" id="KW-0325">Glycoprotein</keyword>
<organism evidence="9">
    <name type="scientific">Capra hircus</name>
    <name type="common">Goat</name>
    <dbReference type="NCBI Taxonomy" id="9925"/>
    <lineage>
        <taxon>Eukaryota</taxon>
        <taxon>Metazoa</taxon>
        <taxon>Chordata</taxon>
        <taxon>Craniata</taxon>
        <taxon>Vertebrata</taxon>
        <taxon>Euteleostomi</taxon>
        <taxon>Mammalia</taxon>
        <taxon>Eutheria</taxon>
        <taxon>Laurasiatheria</taxon>
        <taxon>Artiodactyla</taxon>
        <taxon>Ruminantia</taxon>
        <taxon>Pecora</taxon>
        <taxon>Bovidae</taxon>
        <taxon>Caprinae</taxon>
        <taxon>Capra</taxon>
    </lineage>
</organism>
<dbReference type="Gene3D" id="3.30.497.10">
    <property type="entry name" value="Antithrombin, subunit I, domain 2"/>
    <property type="match status" value="1"/>
</dbReference>
<dbReference type="InterPro" id="IPR023796">
    <property type="entry name" value="Serpin_dom"/>
</dbReference>
<reference evidence="9" key="1">
    <citation type="submission" date="2019-03" db="EMBL/GenBank/DDBJ databases">
        <title>Genome sequencing and reference-guided assembly of Black Bengal Goat (Capra hircus).</title>
        <authorList>
            <person name="Siddiki A.Z."/>
            <person name="Baten A."/>
            <person name="Billah M."/>
            <person name="Alam M.A.U."/>
            <person name="Shawrob K.S.M."/>
            <person name="Saha S."/>
            <person name="Chowdhury M."/>
            <person name="Rahman A.H."/>
            <person name="Stear M."/>
            <person name="Miah G."/>
            <person name="Das G.B."/>
            <person name="Hossain M.M."/>
            <person name="Kumkum M."/>
            <person name="Islam M.S."/>
            <person name="Mollah A.M."/>
            <person name="Ahsan A."/>
            <person name="Tusar F."/>
            <person name="Khan M.K.I."/>
        </authorList>
    </citation>
    <scope>NUCLEOTIDE SEQUENCE [LARGE SCALE GENOMIC DNA]</scope>
</reference>
<evidence type="ECO:0000256" key="4">
    <source>
        <dbReference type="ARBA" id="ARBA00011738"/>
    </source>
</evidence>
<dbReference type="InterPro" id="IPR042178">
    <property type="entry name" value="Serpin_sf_1"/>
</dbReference>
<evidence type="ECO:0000256" key="6">
    <source>
        <dbReference type="ARBA" id="ARBA00023180"/>
    </source>
</evidence>
<evidence type="ECO:0000256" key="2">
    <source>
        <dbReference type="ARBA" id="ARBA00004613"/>
    </source>
</evidence>
<accession>A0A8C2XTH1</accession>
<dbReference type="Gene3D" id="2.10.310.10">
    <property type="entry name" value="Serpins superfamily"/>
    <property type="match status" value="1"/>
</dbReference>
<evidence type="ECO:0000256" key="7">
    <source>
        <dbReference type="ARBA" id="ARBA00023329"/>
    </source>
</evidence>
<dbReference type="GO" id="GO:0042583">
    <property type="term" value="C:chromaffin granule"/>
    <property type="evidence" value="ECO:0007669"/>
    <property type="project" value="UniProtKB-SubCell"/>
</dbReference>
<keyword evidence="7" id="KW-0968">Cytoplasmic vesicle</keyword>
<dbReference type="Ensembl" id="ENSCHIT00010032677.1">
    <property type="protein sequence ID" value="ENSCHIP00010023086.1"/>
    <property type="gene ID" value="ENSCHIG00010017221.1"/>
</dbReference>
<protein>
    <recommendedName>
        <fullName evidence="8">Serpin domain-containing protein</fullName>
    </recommendedName>
</protein>
<dbReference type="PANTHER" id="PTHR11461">
    <property type="entry name" value="SERINE PROTEASE INHIBITOR, SERPIN"/>
    <property type="match status" value="1"/>
</dbReference>
<evidence type="ECO:0000256" key="1">
    <source>
        <dbReference type="ARBA" id="ARBA00004248"/>
    </source>
</evidence>
<keyword evidence="5" id="KW-0964">Secreted</keyword>
<dbReference type="AlphaFoldDB" id="A0A8C2XTH1"/>
<evidence type="ECO:0000259" key="8">
    <source>
        <dbReference type="Pfam" id="PF00079"/>
    </source>
</evidence>
<comment type="subunit">
    <text evidence="4">Homodimer.</text>
</comment>
<dbReference type="InterPro" id="IPR036186">
    <property type="entry name" value="Serpin_sf"/>
</dbReference>
<evidence type="ECO:0000256" key="5">
    <source>
        <dbReference type="ARBA" id="ARBA00022525"/>
    </source>
</evidence>
<name>A0A8C2XTH1_CAPHI</name>
<dbReference type="Pfam" id="PF00079">
    <property type="entry name" value="Serpin"/>
    <property type="match status" value="1"/>
</dbReference>
<dbReference type="SUPFAM" id="SSF56574">
    <property type="entry name" value="Serpins"/>
    <property type="match status" value="1"/>
</dbReference>
<dbReference type="GO" id="GO:0005615">
    <property type="term" value="C:extracellular space"/>
    <property type="evidence" value="ECO:0007669"/>
    <property type="project" value="InterPro"/>
</dbReference>
<dbReference type="InterPro" id="IPR023795">
    <property type="entry name" value="Serpin_CS"/>
</dbReference>
<evidence type="ECO:0000313" key="9">
    <source>
        <dbReference type="Ensembl" id="ENSCHIP00010023086.1"/>
    </source>
</evidence>
<feature type="domain" description="Serpin" evidence="8">
    <location>
        <begin position="5"/>
        <end position="112"/>
    </location>
</feature>
<proteinExistence type="inferred from homology"/>
<sequence length="115" mass="12364">RLIHTLSLPKLSISSDYNLEDTLSELNIQKVFTSEADLSGITGVRNLKVSQVVHSAVLDVDEEGTEGAAATGVQIIPTSSLTTIVRFNRPFLIAAILKDTQSIIFLGKVTNPTQA</sequence>
<dbReference type="PROSITE" id="PS00284">
    <property type="entry name" value="SERPIN"/>
    <property type="match status" value="1"/>
</dbReference>
<dbReference type="InterPro" id="IPR000215">
    <property type="entry name" value="Serpin_fam"/>
</dbReference>
<dbReference type="PANTHER" id="PTHR11461:SF145">
    <property type="entry name" value="ALPHA-1-ANTICHYMOTRYPSIN"/>
    <property type="match status" value="1"/>
</dbReference>
<dbReference type="GO" id="GO:0004867">
    <property type="term" value="F:serine-type endopeptidase inhibitor activity"/>
    <property type="evidence" value="ECO:0007669"/>
    <property type="project" value="InterPro"/>
</dbReference>
<comment type="similarity">
    <text evidence="3">Belongs to the serpin family.</text>
</comment>